<proteinExistence type="predicted"/>
<dbReference type="AlphaFoldDB" id="N1MRB7"/>
<dbReference type="EMBL" id="CAVK010000226">
    <property type="protein sequence ID" value="CCW19745.1"/>
    <property type="molecule type" value="Genomic_DNA"/>
</dbReference>
<gene>
    <name evidence="1" type="ORF">EBBID32_41150</name>
</gene>
<comment type="caution">
    <text evidence="1">The sequence shown here is derived from an EMBL/GenBank/DDBJ whole genome shotgun (WGS) entry which is preliminary data.</text>
</comment>
<reference evidence="2" key="2">
    <citation type="submission" date="2013-04" db="EMBL/GenBank/DDBJ databases">
        <title>Bisphenol A degrading Sphingobium sp. strain BiD32.</title>
        <authorList>
            <person name="Nielsen J.L."/>
            <person name="Zhou N.A."/>
            <person name="Kjeldal H."/>
        </authorList>
    </citation>
    <scope>NUCLEOTIDE SEQUENCE [LARGE SCALE GENOMIC DNA]</scope>
    <source>
        <strain evidence="2">BiD32</strain>
    </source>
</reference>
<evidence type="ECO:0000313" key="2">
    <source>
        <dbReference type="Proteomes" id="UP000013201"/>
    </source>
</evidence>
<evidence type="ECO:0000313" key="1">
    <source>
        <dbReference type="EMBL" id="CCW19745.1"/>
    </source>
</evidence>
<reference evidence="1 2" key="1">
    <citation type="submission" date="2013-03" db="EMBL/GenBank/DDBJ databases">
        <authorList>
            <person name="Le V."/>
        </authorList>
    </citation>
    <scope>NUCLEOTIDE SEQUENCE [LARGE SCALE GENOMIC DNA]</scope>
    <source>
        <strain evidence="1 2">BiD32</strain>
    </source>
</reference>
<accession>N1MRB7</accession>
<dbReference type="RefSeq" id="WP_006965633.1">
    <property type="nucleotide sequence ID" value="NZ_CAVK010000226.1"/>
</dbReference>
<organism evidence="1 2">
    <name type="scientific">Sphingobium indicum BiD32</name>
    <dbReference type="NCBI Taxonomy" id="1301087"/>
    <lineage>
        <taxon>Bacteria</taxon>
        <taxon>Pseudomonadati</taxon>
        <taxon>Pseudomonadota</taxon>
        <taxon>Alphaproteobacteria</taxon>
        <taxon>Sphingomonadales</taxon>
        <taxon>Sphingomonadaceae</taxon>
        <taxon>Sphingobium</taxon>
    </lineage>
</organism>
<name>N1MRB7_9SPHN</name>
<evidence type="ECO:0008006" key="3">
    <source>
        <dbReference type="Google" id="ProtNLM"/>
    </source>
</evidence>
<dbReference type="PROSITE" id="PS51257">
    <property type="entry name" value="PROKAR_LIPOPROTEIN"/>
    <property type="match status" value="1"/>
</dbReference>
<dbReference type="OrthoDB" id="7405225at2"/>
<keyword evidence="2" id="KW-1185">Reference proteome</keyword>
<dbReference type="Proteomes" id="UP000013201">
    <property type="component" value="Unassembled WGS sequence"/>
</dbReference>
<sequence length="253" mass="26173">MAFFRPVSFFRSVSIITLTLAIAACGKGDKDANLAALDAQLTNNAVDPALKGALADPIVVDPQLVGQSNRNAVRPADRPANGAVPLLSGDAGKAQAAALQQAGGKLLTAPAPSEGDAMASTVTLGAVAREQAARNGGNANCTKQLAYGMEWAQRLPDPFTLYPGAQLTEAAGAERNGCTLRAASFVTPVPRQGVMDYYYTLARRAGYDGEHKILGGDHVLGGTRKADGSAYFILFTDAPGGQTNIDIIADNGK</sequence>
<protein>
    <recommendedName>
        <fullName evidence="3">Lipoprotein</fullName>
    </recommendedName>
</protein>